<reference evidence="1 2" key="1">
    <citation type="submission" date="2019-04" db="EMBL/GenBank/DDBJ databases">
        <title>Chromosome genome assembly for Takifugu flavidus.</title>
        <authorList>
            <person name="Xiao S."/>
        </authorList>
    </citation>
    <scope>NUCLEOTIDE SEQUENCE [LARGE SCALE GENOMIC DNA]</scope>
    <source>
        <strain evidence="1">HTHZ2018</strain>
        <tissue evidence="1">Muscle</tissue>
    </source>
</reference>
<name>A0A5C6N9L3_9TELE</name>
<dbReference type="AlphaFoldDB" id="A0A5C6N9L3"/>
<evidence type="ECO:0000313" key="2">
    <source>
        <dbReference type="Proteomes" id="UP000324091"/>
    </source>
</evidence>
<keyword evidence="2" id="KW-1185">Reference proteome</keyword>
<comment type="caution">
    <text evidence="1">The sequence shown here is derived from an EMBL/GenBank/DDBJ whole genome shotgun (WGS) entry which is preliminary data.</text>
</comment>
<organism evidence="1 2">
    <name type="scientific">Takifugu flavidus</name>
    <name type="common">sansaifugu</name>
    <dbReference type="NCBI Taxonomy" id="433684"/>
    <lineage>
        <taxon>Eukaryota</taxon>
        <taxon>Metazoa</taxon>
        <taxon>Chordata</taxon>
        <taxon>Craniata</taxon>
        <taxon>Vertebrata</taxon>
        <taxon>Euteleostomi</taxon>
        <taxon>Actinopterygii</taxon>
        <taxon>Neopterygii</taxon>
        <taxon>Teleostei</taxon>
        <taxon>Neoteleostei</taxon>
        <taxon>Acanthomorphata</taxon>
        <taxon>Eupercaria</taxon>
        <taxon>Tetraodontiformes</taxon>
        <taxon>Tetradontoidea</taxon>
        <taxon>Tetraodontidae</taxon>
        <taxon>Takifugu</taxon>
    </lineage>
</organism>
<dbReference type="EMBL" id="RHFK02000016">
    <property type="protein sequence ID" value="TWW63946.1"/>
    <property type="molecule type" value="Genomic_DNA"/>
</dbReference>
<dbReference type="Proteomes" id="UP000324091">
    <property type="component" value="Chromosome 3"/>
</dbReference>
<evidence type="ECO:0000313" key="1">
    <source>
        <dbReference type="EMBL" id="TWW63946.1"/>
    </source>
</evidence>
<proteinExistence type="predicted"/>
<gene>
    <name evidence="1" type="ORF">D4764_03G0009540</name>
</gene>
<feature type="non-terminal residue" evidence="1">
    <location>
        <position position="1"/>
    </location>
</feature>
<sequence length="51" mass="5527">PHSAAAIKACRHAVSRITAERWPARACLAPLRNGSCGQVQQGAKKARFQEK</sequence>
<accession>A0A5C6N9L3</accession>
<protein>
    <submittedName>
        <fullName evidence="1">Uncharacterized protein</fullName>
    </submittedName>
</protein>